<dbReference type="PATRIC" id="fig|660596.6.peg.1527"/>
<dbReference type="EMBL" id="CP017581">
    <property type="protein sequence ID" value="ARF49789.1"/>
    <property type="molecule type" value="Genomic_DNA"/>
</dbReference>
<accession>H3RC10</accession>
<dbReference type="AlphaFoldDB" id="H3RC10"/>
<reference evidence="2 3" key="1">
    <citation type="journal article" date="2012" name="Mol. Microbiol.">
        <title>The genetic and structural basis of two distinct terminal side branch residues in stewartan and amylovoran exopolysaccharides and their potential role in host adaptation.</title>
        <authorList>
            <person name="Wang X."/>
            <person name="Yang F."/>
            <person name="von Bodman S.B."/>
        </authorList>
    </citation>
    <scope>NUCLEOTIDE SEQUENCE [LARGE SCALE GENOMIC DNA]</scope>
    <source>
        <strain evidence="2 3">DC283</strain>
    </source>
</reference>
<dbReference type="RefSeq" id="WP_006118870.1">
    <property type="nucleotide sequence ID" value="NZ_AHIE01000009.1"/>
</dbReference>
<reference evidence="2" key="2">
    <citation type="submission" date="2012-01" db="EMBL/GenBank/DDBJ databases">
        <authorList>
            <person name="Biehl B.S."/>
            <person name="Ding Y."/>
            <person name="Dugan-Rocha S.P."/>
            <person name="Gibbs R.A."/>
            <person name="Glasner J.D."/>
            <person name="Kovar C."/>
            <person name="Muzny D.M."/>
            <person name="Neeno-Eckwall E.C."/>
            <person name="Perna N.T."/>
            <person name="Qin X."/>
            <person name="von Bodman S.B."/>
            <person name="Weinstock G.M."/>
        </authorList>
    </citation>
    <scope>NUCLEOTIDE SEQUENCE</scope>
    <source>
        <strain evidence="2">DC283</strain>
    </source>
</reference>
<sequence>MDKITEGKKYCYRYYEGHDNEGRPTITLWKRVIIRETEKTFWHVEDMPYMPFEQLVKYRTGGPKERQKLYVQRCQKGADRSKYHYTKEEALQAFVYRKQYQLERIQLTKETLQMCLSGLREAGIISGEGVRCKIEKLPDEFFLAAQEPGPIASTYNWGEY</sequence>
<dbReference type="KEGG" id="pstw:DSJ_10850"/>
<protein>
    <submittedName>
        <fullName evidence="2">Uncharacterized protein</fullName>
    </submittedName>
</protein>
<keyword evidence="4" id="KW-1185">Reference proteome</keyword>
<dbReference type="STRING" id="660596.DSJ_10850"/>
<name>H3RC10_PANSE</name>
<dbReference type="EMBL" id="AHIE01000009">
    <property type="protein sequence ID" value="EHU01174.1"/>
    <property type="molecule type" value="Genomic_DNA"/>
</dbReference>
<dbReference type="Proteomes" id="UP000192380">
    <property type="component" value="Chromosome"/>
</dbReference>
<reference evidence="1 4" key="3">
    <citation type="submission" date="2016-10" db="EMBL/GenBank/DDBJ databases">
        <title>Complete Genome Assembly of Pantoea stewartii subsp. stewartii DC283, a Corn Pathogen.</title>
        <authorList>
            <person name="Duong D.A."/>
            <person name="Stevens A.M."/>
            <person name="Jensen R.V."/>
        </authorList>
    </citation>
    <scope>NUCLEOTIDE SEQUENCE [LARGE SCALE GENOMIC DNA]</scope>
    <source>
        <strain evidence="1 4">DC283</strain>
    </source>
</reference>
<organism evidence="2 3">
    <name type="scientific">Pantoea stewartii subsp. stewartii DC283</name>
    <dbReference type="NCBI Taxonomy" id="660596"/>
    <lineage>
        <taxon>Bacteria</taxon>
        <taxon>Pseudomonadati</taxon>
        <taxon>Pseudomonadota</taxon>
        <taxon>Gammaproteobacteria</taxon>
        <taxon>Enterobacterales</taxon>
        <taxon>Erwiniaceae</taxon>
        <taxon>Pantoea</taxon>
    </lineage>
</organism>
<proteinExistence type="predicted"/>
<gene>
    <name evidence="2" type="ORF">CKS_4273</name>
    <name evidence="1" type="ORF">DSJ_10850</name>
</gene>
<evidence type="ECO:0000313" key="3">
    <source>
        <dbReference type="Proteomes" id="UP000005050"/>
    </source>
</evidence>
<dbReference type="Proteomes" id="UP000005050">
    <property type="component" value="Unassembled WGS sequence"/>
</dbReference>
<evidence type="ECO:0000313" key="1">
    <source>
        <dbReference type="EMBL" id="ARF49789.1"/>
    </source>
</evidence>
<evidence type="ECO:0000313" key="4">
    <source>
        <dbReference type="Proteomes" id="UP000192380"/>
    </source>
</evidence>
<evidence type="ECO:0000313" key="2">
    <source>
        <dbReference type="EMBL" id="EHU01174.1"/>
    </source>
</evidence>